<dbReference type="VEuPathDB" id="FungiDB:MYCFIDRAFT_149401"/>
<sequence length="212" mass="24416">MDNVDPFRSQRLIYRAVEPAEDEAFFLTLQQDPIAYRSSNAALAKPQSKKDAINYMKYCAEEALIGVVICLASADENSKPVPIGAMQLSPVRSYLGHHRFTEIGLGIIKPYQAQGYGTEAISWILEWAFDTAGMHRVAIRCFEYNEGARRLYERLGFKLEGTSRESLYVAGRWWDEDQFGMLDREWRGRREREGVEMEKELFLKGMMEHAQC</sequence>
<dbReference type="PANTHER" id="PTHR43415:SF3">
    <property type="entry name" value="GNAT-FAMILY ACETYLTRANSFERASE"/>
    <property type="match status" value="1"/>
</dbReference>
<evidence type="ECO:0000313" key="2">
    <source>
        <dbReference type="EMBL" id="EME88841.1"/>
    </source>
</evidence>
<accession>N1QAG1</accession>
<dbReference type="RefSeq" id="XP_007921719.1">
    <property type="nucleotide sequence ID" value="XM_007923528.1"/>
</dbReference>
<dbReference type="AlphaFoldDB" id="N1QAG1"/>
<dbReference type="SUPFAM" id="SSF55729">
    <property type="entry name" value="Acyl-CoA N-acyltransferases (Nat)"/>
    <property type="match status" value="1"/>
</dbReference>
<dbReference type="GO" id="GO:0016747">
    <property type="term" value="F:acyltransferase activity, transferring groups other than amino-acyl groups"/>
    <property type="evidence" value="ECO:0007669"/>
    <property type="project" value="InterPro"/>
</dbReference>
<dbReference type="OrthoDB" id="64477at2759"/>
<dbReference type="eggNOG" id="ENOG502RY5I">
    <property type="taxonomic scope" value="Eukaryota"/>
</dbReference>
<dbReference type="Proteomes" id="UP000016932">
    <property type="component" value="Unassembled WGS sequence"/>
</dbReference>
<feature type="domain" description="N-acetyltransferase" evidence="1">
    <location>
        <begin position="12"/>
        <end position="175"/>
    </location>
</feature>
<evidence type="ECO:0000259" key="1">
    <source>
        <dbReference type="PROSITE" id="PS51186"/>
    </source>
</evidence>
<dbReference type="PROSITE" id="PS51186">
    <property type="entry name" value="GNAT"/>
    <property type="match status" value="1"/>
</dbReference>
<dbReference type="HOGENOM" id="CLU_013985_3_2_1"/>
<keyword evidence="3" id="KW-1185">Reference proteome</keyword>
<protein>
    <recommendedName>
        <fullName evidence="1">N-acetyltransferase domain-containing protein</fullName>
    </recommendedName>
</protein>
<name>N1QAG1_PSEFD</name>
<gene>
    <name evidence="2" type="ORF">MYCFIDRAFT_149401</name>
</gene>
<dbReference type="GeneID" id="19331452"/>
<dbReference type="InterPro" id="IPR016181">
    <property type="entry name" value="Acyl_CoA_acyltransferase"/>
</dbReference>
<evidence type="ECO:0000313" key="3">
    <source>
        <dbReference type="Proteomes" id="UP000016932"/>
    </source>
</evidence>
<organism evidence="2 3">
    <name type="scientific">Pseudocercospora fijiensis (strain CIRAD86)</name>
    <name type="common">Black leaf streak disease fungus</name>
    <name type="synonym">Mycosphaerella fijiensis</name>
    <dbReference type="NCBI Taxonomy" id="383855"/>
    <lineage>
        <taxon>Eukaryota</taxon>
        <taxon>Fungi</taxon>
        <taxon>Dikarya</taxon>
        <taxon>Ascomycota</taxon>
        <taxon>Pezizomycotina</taxon>
        <taxon>Dothideomycetes</taxon>
        <taxon>Dothideomycetidae</taxon>
        <taxon>Mycosphaerellales</taxon>
        <taxon>Mycosphaerellaceae</taxon>
        <taxon>Pseudocercospora</taxon>
    </lineage>
</organism>
<reference evidence="2 3" key="1">
    <citation type="journal article" date="2012" name="PLoS Pathog.">
        <title>Diverse lifestyles and strategies of plant pathogenesis encoded in the genomes of eighteen Dothideomycetes fungi.</title>
        <authorList>
            <person name="Ohm R.A."/>
            <person name="Feau N."/>
            <person name="Henrissat B."/>
            <person name="Schoch C.L."/>
            <person name="Horwitz B.A."/>
            <person name="Barry K.W."/>
            <person name="Condon B.J."/>
            <person name="Copeland A.C."/>
            <person name="Dhillon B."/>
            <person name="Glaser F."/>
            <person name="Hesse C.N."/>
            <person name="Kosti I."/>
            <person name="LaButti K."/>
            <person name="Lindquist E.A."/>
            <person name="Lucas S."/>
            <person name="Salamov A.A."/>
            <person name="Bradshaw R.E."/>
            <person name="Ciuffetti L."/>
            <person name="Hamelin R.C."/>
            <person name="Kema G.H.J."/>
            <person name="Lawrence C."/>
            <person name="Scott J.A."/>
            <person name="Spatafora J.W."/>
            <person name="Turgeon B.G."/>
            <person name="de Wit P.J.G.M."/>
            <person name="Zhong S."/>
            <person name="Goodwin S.B."/>
            <person name="Grigoriev I.V."/>
        </authorList>
    </citation>
    <scope>NUCLEOTIDE SEQUENCE [LARGE SCALE GENOMIC DNA]</scope>
    <source>
        <strain evidence="2 3">CIRAD86</strain>
    </source>
</reference>
<dbReference type="KEGG" id="pfj:MYCFIDRAFT_149401"/>
<dbReference type="Gene3D" id="3.40.630.30">
    <property type="match status" value="1"/>
</dbReference>
<dbReference type="InterPro" id="IPR000182">
    <property type="entry name" value="GNAT_dom"/>
</dbReference>
<proteinExistence type="predicted"/>
<dbReference type="Pfam" id="PF13302">
    <property type="entry name" value="Acetyltransf_3"/>
    <property type="match status" value="1"/>
</dbReference>
<dbReference type="PANTHER" id="PTHR43415">
    <property type="entry name" value="SPERMIDINE N(1)-ACETYLTRANSFERASE"/>
    <property type="match status" value="1"/>
</dbReference>
<dbReference type="EMBL" id="KB446555">
    <property type="protein sequence ID" value="EME88841.1"/>
    <property type="molecule type" value="Genomic_DNA"/>
</dbReference>